<name>A0A081QQ73_STRMT</name>
<evidence type="ECO:0000313" key="2">
    <source>
        <dbReference type="Proteomes" id="UP000028089"/>
    </source>
</evidence>
<dbReference type="AlphaFoldDB" id="A0A081QQ73"/>
<comment type="caution">
    <text evidence="1">The sequence shown here is derived from an EMBL/GenBank/DDBJ whole genome shotgun (WGS) entry which is preliminary data.</text>
</comment>
<reference evidence="1 2" key="1">
    <citation type="submission" date="2014-05" db="EMBL/GenBank/DDBJ databases">
        <authorList>
            <person name="Daugherty S.C."/>
            <person name="Tallon L.J."/>
            <person name="Sadzewicz L."/>
            <person name="Kilian M."/>
            <person name="Tettelin H."/>
        </authorList>
    </citation>
    <scope>NUCLEOTIDE SEQUENCE [LARGE SCALE GENOMIC DNA]</scope>
    <source>
        <strain evidence="1 2">SK578</strain>
    </source>
</reference>
<dbReference type="Proteomes" id="UP000028089">
    <property type="component" value="Unassembled WGS sequence"/>
</dbReference>
<dbReference type="RefSeq" id="WP_042751176.1">
    <property type="nucleotide sequence ID" value="NZ_JPFY01000013.1"/>
</dbReference>
<sequence length="392" mass="46059">MINPQEDHLFTKIKSYISENQISKKINDDVKLLLLILDKKINLVFNFNLDVSVNTLNLDVSVNTLLEKIQNISKEADKQSLEEQLLDLISKKINNKIPIIIFDPSDFQKVRSERKKFYKTLWEKEKISLNSSTLLAILSIFEDKQIDNYENIYDKLNTHDAKNTIIKLLNDIDSNIFSKFEIPPHESDNLYITSNINSFRSIIRTYMNHKDKKIPFNLFNPIILWEELTNVQSEISRKHYKEIFNTLNKDFITEQLNKSSISVISFKKLLENYKDSFSSKINIETLENEKMKSLIQIPKKTLNRNSDKRKNNKNLLIKYINQHSINDNLDKNFINRYSVNDLLSIKDSINNKELYLDILNMKKNTIRSTSNINKIEKVITELKSKLSDTSWA</sequence>
<dbReference type="EMBL" id="JPFY01000013">
    <property type="protein sequence ID" value="KEQ45096.1"/>
    <property type="molecule type" value="Genomic_DNA"/>
</dbReference>
<dbReference type="PATRIC" id="fig|28037.93.peg.1147"/>
<gene>
    <name evidence="1" type="ORF">SK578_1193</name>
</gene>
<proteinExistence type="predicted"/>
<accession>A0A081QQ73</accession>
<evidence type="ECO:0000313" key="1">
    <source>
        <dbReference type="EMBL" id="KEQ45096.1"/>
    </source>
</evidence>
<organism evidence="1 2">
    <name type="scientific">Streptococcus mitis</name>
    <dbReference type="NCBI Taxonomy" id="28037"/>
    <lineage>
        <taxon>Bacteria</taxon>
        <taxon>Bacillati</taxon>
        <taxon>Bacillota</taxon>
        <taxon>Bacilli</taxon>
        <taxon>Lactobacillales</taxon>
        <taxon>Streptococcaceae</taxon>
        <taxon>Streptococcus</taxon>
        <taxon>Streptococcus mitis group</taxon>
    </lineage>
</organism>
<protein>
    <submittedName>
        <fullName evidence="1">Uncharacterized protein</fullName>
    </submittedName>
</protein>